<evidence type="ECO:0000313" key="1">
    <source>
        <dbReference type="EMBL" id="KAG6946600.1"/>
    </source>
</evidence>
<proteinExistence type="predicted"/>
<dbReference type="AlphaFoldDB" id="A0A8J5LZ89"/>
<dbReference type="EMBL" id="JAENGY010001853">
    <property type="protein sequence ID" value="KAG6946600.1"/>
    <property type="molecule type" value="Genomic_DNA"/>
</dbReference>
<gene>
    <name evidence="1" type="ORF">JG688_00015970</name>
</gene>
<keyword evidence="2" id="KW-1185">Reference proteome</keyword>
<accession>A0A8J5LZ89</accession>
<sequence>MRYSCIEKLMFCRGLKTMRSMTIPLLPGYTWQNHCRLRFKSGFLVSVVTW</sequence>
<name>A0A8J5LZ89_9STRA</name>
<reference evidence="1" key="1">
    <citation type="submission" date="2021-01" db="EMBL/GenBank/DDBJ databases">
        <title>Phytophthora aleatoria, a newly-described species from Pinus radiata is distinct from Phytophthora cactorum isolates based on comparative genomics.</title>
        <authorList>
            <person name="Mcdougal R."/>
            <person name="Panda P."/>
            <person name="Williams N."/>
            <person name="Studholme D.J."/>
        </authorList>
    </citation>
    <scope>NUCLEOTIDE SEQUENCE</scope>
    <source>
        <strain evidence="1">NZFS 4037</strain>
    </source>
</reference>
<dbReference type="Proteomes" id="UP000709295">
    <property type="component" value="Unassembled WGS sequence"/>
</dbReference>
<organism evidence="1 2">
    <name type="scientific">Phytophthora aleatoria</name>
    <dbReference type="NCBI Taxonomy" id="2496075"/>
    <lineage>
        <taxon>Eukaryota</taxon>
        <taxon>Sar</taxon>
        <taxon>Stramenopiles</taxon>
        <taxon>Oomycota</taxon>
        <taxon>Peronosporomycetes</taxon>
        <taxon>Peronosporales</taxon>
        <taxon>Peronosporaceae</taxon>
        <taxon>Phytophthora</taxon>
    </lineage>
</organism>
<protein>
    <submittedName>
        <fullName evidence="1">Uncharacterized protein</fullName>
    </submittedName>
</protein>
<comment type="caution">
    <text evidence="1">The sequence shown here is derived from an EMBL/GenBank/DDBJ whole genome shotgun (WGS) entry which is preliminary data.</text>
</comment>
<evidence type="ECO:0000313" key="2">
    <source>
        <dbReference type="Proteomes" id="UP000709295"/>
    </source>
</evidence>